<feature type="region of interest" description="Disordered" evidence="1">
    <location>
        <begin position="114"/>
        <end position="133"/>
    </location>
</feature>
<dbReference type="AlphaFoldDB" id="A0A8T2ZBH2"/>
<gene>
    <name evidence="2" type="ORF">H0E87_007515</name>
</gene>
<keyword evidence="3" id="KW-1185">Reference proteome</keyword>
<evidence type="ECO:0000256" key="1">
    <source>
        <dbReference type="SAM" id="MobiDB-lite"/>
    </source>
</evidence>
<feature type="compositionally biased region" description="Basic and acidic residues" evidence="1">
    <location>
        <begin position="114"/>
        <end position="124"/>
    </location>
</feature>
<proteinExistence type="predicted"/>
<sequence length="133" mass="15199">MVVKKCCGICNFPNLKEACLKKSETECEDGVHADTVDDNSSGGRKRHKDKDDSDPVDNGGDGLLNVFGPKINAIAMWGFEDFIKSIAEPDEIIEMENDNRRAAVKQKEEEICFESRTKERKEEQKQEEEDYFY</sequence>
<dbReference type="EMBL" id="JACEGQ020000003">
    <property type="protein sequence ID" value="KAH8514715.1"/>
    <property type="molecule type" value="Genomic_DNA"/>
</dbReference>
<dbReference type="Proteomes" id="UP000807159">
    <property type="component" value="Chromosome 3"/>
</dbReference>
<evidence type="ECO:0000313" key="3">
    <source>
        <dbReference type="Proteomes" id="UP000807159"/>
    </source>
</evidence>
<organism evidence="2 3">
    <name type="scientific">Populus deltoides</name>
    <name type="common">Eastern poplar</name>
    <name type="synonym">Eastern cottonwood</name>
    <dbReference type="NCBI Taxonomy" id="3696"/>
    <lineage>
        <taxon>Eukaryota</taxon>
        <taxon>Viridiplantae</taxon>
        <taxon>Streptophyta</taxon>
        <taxon>Embryophyta</taxon>
        <taxon>Tracheophyta</taxon>
        <taxon>Spermatophyta</taxon>
        <taxon>Magnoliopsida</taxon>
        <taxon>eudicotyledons</taxon>
        <taxon>Gunneridae</taxon>
        <taxon>Pentapetalae</taxon>
        <taxon>rosids</taxon>
        <taxon>fabids</taxon>
        <taxon>Malpighiales</taxon>
        <taxon>Salicaceae</taxon>
        <taxon>Saliceae</taxon>
        <taxon>Populus</taxon>
    </lineage>
</organism>
<comment type="caution">
    <text evidence="2">The sequence shown here is derived from an EMBL/GenBank/DDBJ whole genome shotgun (WGS) entry which is preliminary data.</text>
</comment>
<feature type="region of interest" description="Disordered" evidence="1">
    <location>
        <begin position="27"/>
        <end position="62"/>
    </location>
</feature>
<protein>
    <submittedName>
        <fullName evidence="2">Uncharacterized protein</fullName>
    </submittedName>
</protein>
<evidence type="ECO:0000313" key="2">
    <source>
        <dbReference type="EMBL" id="KAH8514715.1"/>
    </source>
</evidence>
<name>A0A8T2ZBH2_POPDE</name>
<reference evidence="2" key="1">
    <citation type="journal article" date="2021" name="J. Hered.">
        <title>Genome Assembly of Salicaceae Populus deltoides (Eastern Cottonwood) I-69 Based on Nanopore Sequencing and Hi-C Technologies.</title>
        <authorList>
            <person name="Bai S."/>
            <person name="Wu H."/>
            <person name="Zhang J."/>
            <person name="Pan Z."/>
            <person name="Zhao W."/>
            <person name="Li Z."/>
            <person name="Tong C."/>
        </authorList>
    </citation>
    <scope>NUCLEOTIDE SEQUENCE</scope>
    <source>
        <tissue evidence="2">Leaf</tissue>
    </source>
</reference>
<accession>A0A8T2ZBH2</accession>